<keyword evidence="9" id="KW-1185">Reference proteome</keyword>
<dbReference type="Pfam" id="PF12796">
    <property type="entry name" value="Ank_2"/>
    <property type="match status" value="1"/>
</dbReference>
<evidence type="ECO:0000256" key="6">
    <source>
        <dbReference type="PROSITE-ProRule" id="PRU00023"/>
    </source>
</evidence>
<organism evidence="8 9">
    <name type="scientific">Cordylochernes scorpioides</name>
    <dbReference type="NCBI Taxonomy" id="51811"/>
    <lineage>
        <taxon>Eukaryota</taxon>
        <taxon>Metazoa</taxon>
        <taxon>Ecdysozoa</taxon>
        <taxon>Arthropoda</taxon>
        <taxon>Chelicerata</taxon>
        <taxon>Arachnida</taxon>
        <taxon>Pseudoscorpiones</taxon>
        <taxon>Cheliferoidea</taxon>
        <taxon>Chernetidae</taxon>
        <taxon>Cordylochernes</taxon>
    </lineage>
</organism>
<keyword evidence="4" id="KW-0528">Neurotoxin</keyword>
<gene>
    <name evidence="8" type="ORF">LAZ67_3005282</name>
</gene>
<keyword evidence="4" id="KW-0638">Presynaptic neurotoxin</keyword>
<keyword evidence="2" id="KW-0268">Exocytosis</keyword>
<evidence type="ECO:0000256" key="1">
    <source>
        <dbReference type="ARBA" id="ARBA00004175"/>
    </source>
</evidence>
<keyword evidence="5" id="KW-0472">Membrane</keyword>
<feature type="repeat" description="ANK" evidence="6">
    <location>
        <begin position="17"/>
        <end position="49"/>
    </location>
</feature>
<keyword evidence="4" id="KW-0800">Toxin</keyword>
<reference evidence="8 9" key="1">
    <citation type="submission" date="2022-01" db="EMBL/GenBank/DDBJ databases">
        <title>A chromosomal length assembly of Cordylochernes scorpioides.</title>
        <authorList>
            <person name="Zeh D."/>
            <person name="Zeh J."/>
        </authorList>
    </citation>
    <scope>NUCLEOTIDE SEQUENCE [LARGE SCALE GENOMIC DNA]</scope>
    <source>
        <strain evidence="8">IN4F17</strain>
        <tissue evidence="8">Whole Body</tissue>
    </source>
</reference>
<keyword evidence="3" id="KW-1052">Target cell membrane</keyword>
<evidence type="ECO:0000313" key="9">
    <source>
        <dbReference type="Proteomes" id="UP001235939"/>
    </source>
</evidence>
<dbReference type="CDD" id="cd12934">
    <property type="entry name" value="LEM"/>
    <property type="match status" value="1"/>
</dbReference>
<dbReference type="PROSITE" id="PS50297">
    <property type="entry name" value="ANK_REP_REGION"/>
    <property type="match status" value="1"/>
</dbReference>
<dbReference type="PROSITE" id="PS50088">
    <property type="entry name" value="ANK_REPEAT"/>
    <property type="match status" value="1"/>
</dbReference>
<name>A0ABY6KB96_9ARAC</name>
<feature type="domain" description="LEM" evidence="7">
    <location>
        <begin position="144"/>
        <end position="188"/>
    </location>
</feature>
<dbReference type="SMART" id="SM00540">
    <property type="entry name" value="LEM"/>
    <property type="match status" value="1"/>
</dbReference>
<accession>A0ABY6KB96</accession>
<comment type="subcellular location">
    <subcellularLocation>
        <location evidence="1">Target cell membrane</location>
    </subcellularLocation>
</comment>
<dbReference type="Proteomes" id="UP001235939">
    <property type="component" value="Chromosome 03"/>
</dbReference>
<dbReference type="SUPFAM" id="SSF48403">
    <property type="entry name" value="Ankyrin repeat"/>
    <property type="match status" value="1"/>
</dbReference>
<evidence type="ECO:0000256" key="4">
    <source>
        <dbReference type="ARBA" id="ARBA00023028"/>
    </source>
</evidence>
<dbReference type="SUPFAM" id="SSF63451">
    <property type="entry name" value="LEM domain"/>
    <property type="match status" value="1"/>
</dbReference>
<evidence type="ECO:0000256" key="5">
    <source>
        <dbReference type="ARBA" id="ARBA00023298"/>
    </source>
</evidence>
<evidence type="ECO:0000256" key="3">
    <source>
        <dbReference type="ARBA" id="ARBA00022537"/>
    </source>
</evidence>
<dbReference type="PROSITE" id="PS50954">
    <property type="entry name" value="LEM"/>
    <property type="match status" value="1"/>
</dbReference>
<dbReference type="InterPro" id="IPR034998">
    <property type="entry name" value="ANKLE1"/>
</dbReference>
<dbReference type="Gene3D" id="1.25.40.20">
    <property type="entry name" value="Ankyrin repeat-containing domain"/>
    <property type="match status" value="1"/>
</dbReference>
<keyword evidence="6" id="KW-0040">ANK repeat</keyword>
<dbReference type="Pfam" id="PF03020">
    <property type="entry name" value="LEM"/>
    <property type="match status" value="1"/>
</dbReference>
<dbReference type="CDD" id="cd10454">
    <property type="entry name" value="GIY-YIG_COG3680_Meta"/>
    <property type="match status" value="1"/>
</dbReference>
<dbReference type="InterPro" id="IPR036770">
    <property type="entry name" value="Ankyrin_rpt-contain_sf"/>
</dbReference>
<proteinExistence type="predicted"/>
<dbReference type="PANTHER" id="PTHR46427:SF1">
    <property type="entry name" value="ANKYRIN REPEAT AND LEM DOMAIN-CONTAINING PROTEIN 1"/>
    <property type="match status" value="1"/>
</dbReference>
<dbReference type="InterPro" id="IPR002110">
    <property type="entry name" value="Ankyrin_rpt"/>
</dbReference>
<dbReference type="InterPro" id="IPR011015">
    <property type="entry name" value="LEM/LEM-like_dom_sf"/>
</dbReference>
<evidence type="ECO:0000259" key="7">
    <source>
        <dbReference type="PROSITE" id="PS50954"/>
    </source>
</evidence>
<dbReference type="InterPro" id="IPR003887">
    <property type="entry name" value="LEM_dom"/>
</dbReference>
<evidence type="ECO:0000313" key="8">
    <source>
        <dbReference type="EMBL" id="UYV65737.1"/>
    </source>
</evidence>
<evidence type="ECO:0000256" key="2">
    <source>
        <dbReference type="ARBA" id="ARBA00022483"/>
    </source>
</evidence>
<dbReference type="Gene3D" id="1.10.720.40">
    <property type="match status" value="1"/>
</dbReference>
<protein>
    <submittedName>
        <fullName evidence="8">ANKLE1</fullName>
    </submittedName>
</protein>
<dbReference type="Pfam" id="PF22945">
    <property type="entry name" value="LEM-3_GIY-YIG"/>
    <property type="match status" value="1"/>
</dbReference>
<keyword evidence="5" id="KW-1053">Target membrane</keyword>
<sequence>MFLHSHCIFHVGVRTEDGLTPVHIAAMWGCSEALQCLLEAGGDPWLRDAEGYNAFVLAENYGELECLQVLHKFATKKMQLHRMNTESVDMEALNTGFLQSLHLGDSDIEEHLHTDTEEGLSLLERRHIPSSSASERSESQFSLISCVEQLTNDQLRDQLTCLGERPGPVAEPTRRVYLHKLTRLLRGQPSPASLTLPRYPPEISHLIESRLDLRKQAERDQELRAEFSEARLHCREGNAKCCFTYLLLDPRMTQDISRSSLPCRDTLISFIQAIFYVGKGRNTRPLSHLFEALKTLQNGSTAVSEKVSRIREIWNAGYGVVSLHCFQNITPAEAYTREACMIEALGAVLGLSNLTNIRSGDLYGRPVGWSAAKRRRYGAYLLQGAFNIFLYEGERQIKPVDMKLS</sequence>
<dbReference type="EMBL" id="CP092865">
    <property type="protein sequence ID" value="UYV65737.1"/>
    <property type="molecule type" value="Genomic_DNA"/>
</dbReference>
<dbReference type="PANTHER" id="PTHR46427">
    <property type="entry name" value="ANKYRIN REPEAT AND LEM DOMAIN-CONTAINING PROTEIN 1"/>
    <property type="match status" value="1"/>
</dbReference>